<keyword evidence="3" id="KW-1185">Reference proteome</keyword>
<feature type="domain" description="DUF4371" evidence="1">
    <location>
        <begin position="133"/>
        <end position="216"/>
    </location>
</feature>
<dbReference type="SUPFAM" id="SSF53098">
    <property type="entry name" value="Ribonuclease H-like"/>
    <property type="match status" value="1"/>
</dbReference>
<dbReference type="InterPro" id="IPR012337">
    <property type="entry name" value="RNaseH-like_sf"/>
</dbReference>
<sequence length="342" mass="39365">NISVPKEYSIRRHYETHREKYDQYKEKSRVDKLWDFKAALVKQQSLLRNVKRDNEAVVKASYIIAELVAKNSKCFSESEFIKGCLVKTTETVCPDKVQIFKNISLSRNTVAERVDDNVTNLSEQLFAKVKSFTAFSIAVDESADVSGVEQLAVFIRACDTDLIITEELLDIISLKNTTGEDIFNKVYGLLEKYNLPLSKLVCEATDGAPSMTGKQNRFVANCKFHHIHCIIHQEVLSSKFIKMNHVLQFVKKVVNFIQSQGLNQCQFSSLLSDIGCEFESLPYYAEVCWLSCYSVLKHFWLLREEIKIFLEMKGESPDKLYDDNWVQDLAIMVNITWHLNDL</sequence>
<dbReference type="Proteomes" id="UP000235965">
    <property type="component" value="Unassembled WGS sequence"/>
</dbReference>
<accession>A0A2J7QWL0</accession>
<dbReference type="PANTHER" id="PTHR45913:SF11">
    <property type="entry name" value="EPM2A-INTERACTING PROTEIN 1"/>
    <property type="match status" value="1"/>
</dbReference>
<proteinExistence type="predicted"/>
<dbReference type="OrthoDB" id="6623314at2759"/>
<dbReference type="InterPro" id="IPR025398">
    <property type="entry name" value="DUF4371"/>
</dbReference>
<reference evidence="2 3" key="1">
    <citation type="submission" date="2017-12" db="EMBL/GenBank/DDBJ databases">
        <title>Hemimetabolous genomes reveal molecular basis of termite eusociality.</title>
        <authorList>
            <person name="Harrison M.C."/>
            <person name="Jongepier E."/>
            <person name="Robertson H.M."/>
            <person name="Arning N."/>
            <person name="Bitard-Feildel T."/>
            <person name="Chao H."/>
            <person name="Childers C.P."/>
            <person name="Dinh H."/>
            <person name="Doddapaneni H."/>
            <person name="Dugan S."/>
            <person name="Gowin J."/>
            <person name="Greiner C."/>
            <person name="Han Y."/>
            <person name="Hu H."/>
            <person name="Hughes D.S.T."/>
            <person name="Huylmans A.-K."/>
            <person name="Kemena C."/>
            <person name="Kremer L.P.M."/>
            <person name="Lee S.L."/>
            <person name="Lopez-Ezquerra A."/>
            <person name="Mallet L."/>
            <person name="Monroy-Kuhn J.M."/>
            <person name="Moser A."/>
            <person name="Murali S.C."/>
            <person name="Muzny D.M."/>
            <person name="Otani S."/>
            <person name="Piulachs M.-D."/>
            <person name="Poelchau M."/>
            <person name="Qu J."/>
            <person name="Schaub F."/>
            <person name="Wada-Katsumata A."/>
            <person name="Worley K.C."/>
            <person name="Xie Q."/>
            <person name="Ylla G."/>
            <person name="Poulsen M."/>
            <person name="Gibbs R.A."/>
            <person name="Schal C."/>
            <person name="Richards S."/>
            <person name="Belles X."/>
            <person name="Korb J."/>
            <person name="Bornberg-Bauer E."/>
        </authorList>
    </citation>
    <scope>NUCLEOTIDE SEQUENCE [LARGE SCALE GENOMIC DNA]</scope>
    <source>
        <tissue evidence="2">Whole body</tissue>
    </source>
</reference>
<dbReference type="EMBL" id="NEVH01009429">
    <property type="protein sequence ID" value="PNF32970.1"/>
    <property type="molecule type" value="Genomic_DNA"/>
</dbReference>
<dbReference type="PANTHER" id="PTHR45913">
    <property type="entry name" value="EPM2A-INTERACTING PROTEIN 1"/>
    <property type="match status" value="1"/>
</dbReference>
<dbReference type="AlphaFoldDB" id="A0A2J7QWL0"/>
<evidence type="ECO:0000313" key="3">
    <source>
        <dbReference type="Proteomes" id="UP000235965"/>
    </source>
</evidence>
<feature type="non-terminal residue" evidence="2">
    <location>
        <position position="1"/>
    </location>
</feature>
<dbReference type="STRING" id="105785.A0A2J7QWL0"/>
<dbReference type="Pfam" id="PF14291">
    <property type="entry name" value="DUF4371"/>
    <property type="match status" value="1"/>
</dbReference>
<name>A0A2J7QWL0_9NEOP</name>
<gene>
    <name evidence="2" type="ORF">B7P43_G16671</name>
</gene>
<comment type="caution">
    <text evidence="2">The sequence shown here is derived from an EMBL/GenBank/DDBJ whole genome shotgun (WGS) entry which is preliminary data.</text>
</comment>
<evidence type="ECO:0000259" key="1">
    <source>
        <dbReference type="Pfam" id="PF14291"/>
    </source>
</evidence>
<protein>
    <recommendedName>
        <fullName evidence="1">DUF4371 domain-containing protein</fullName>
    </recommendedName>
</protein>
<evidence type="ECO:0000313" key="2">
    <source>
        <dbReference type="EMBL" id="PNF32970.1"/>
    </source>
</evidence>
<organism evidence="2 3">
    <name type="scientific">Cryptotermes secundus</name>
    <dbReference type="NCBI Taxonomy" id="105785"/>
    <lineage>
        <taxon>Eukaryota</taxon>
        <taxon>Metazoa</taxon>
        <taxon>Ecdysozoa</taxon>
        <taxon>Arthropoda</taxon>
        <taxon>Hexapoda</taxon>
        <taxon>Insecta</taxon>
        <taxon>Pterygota</taxon>
        <taxon>Neoptera</taxon>
        <taxon>Polyneoptera</taxon>
        <taxon>Dictyoptera</taxon>
        <taxon>Blattodea</taxon>
        <taxon>Blattoidea</taxon>
        <taxon>Termitoidae</taxon>
        <taxon>Kalotermitidae</taxon>
        <taxon>Cryptotermitinae</taxon>
        <taxon>Cryptotermes</taxon>
    </lineage>
</organism>
<dbReference type="InParanoid" id="A0A2J7QWL0"/>